<dbReference type="InterPro" id="IPR037069">
    <property type="entry name" value="AcylCoA_DH/ox_N_sf"/>
</dbReference>
<dbReference type="Gene3D" id="1.10.540.10">
    <property type="entry name" value="Acyl-CoA dehydrogenase/oxidase, N-terminal domain"/>
    <property type="match status" value="1"/>
</dbReference>
<dbReference type="Gene3D" id="2.40.110.10">
    <property type="entry name" value="Butyryl-CoA Dehydrogenase, subunit A, domain 2"/>
    <property type="match status" value="1"/>
</dbReference>
<keyword evidence="3" id="KW-0285">Flavoprotein</keyword>
<organism evidence="9 10">
    <name type="scientific">Paraburkholderia caribensis MBA4</name>
    <dbReference type="NCBI Taxonomy" id="1323664"/>
    <lineage>
        <taxon>Bacteria</taxon>
        <taxon>Pseudomonadati</taxon>
        <taxon>Pseudomonadota</taxon>
        <taxon>Betaproteobacteria</taxon>
        <taxon>Burkholderiales</taxon>
        <taxon>Burkholderiaceae</taxon>
        <taxon>Paraburkholderia</taxon>
    </lineage>
</organism>
<dbReference type="InterPro" id="IPR009100">
    <property type="entry name" value="AcylCoA_DH/oxidase_NM_dom_sf"/>
</dbReference>
<dbReference type="AlphaFoldDB" id="A0A0P0RGE1"/>
<evidence type="ECO:0000256" key="3">
    <source>
        <dbReference type="ARBA" id="ARBA00022630"/>
    </source>
</evidence>
<dbReference type="InterPro" id="IPR046373">
    <property type="entry name" value="Acyl-CoA_Oxase/DH_mid-dom_sf"/>
</dbReference>
<dbReference type="Pfam" id="PF00441">
    <property type="entry name" value="Acyl-CoA_dh_1"/>
    <property type="match status" value="1"/>
</dbReference>
<evidence type="ECO:0000259" key="7">
    <source>
        <dbReference type="Pfam" id="PF02770"/>
    </source>
</evidence>
<proteinExistence type="inferred from homology"/>
<dbReference type="InterPro" id="IPR009075">
    <property type="entry name" value="AcylCo_DH/oxidase_C"/>
</dbReference>
<feature type="domain" description="Acyl-CoA dehydrogenase/oxidase C-terminal" evidence="6">
    <location>
        <begin position="207"/>
        <end position="355"/>
    </location>
</feature>
<dbReference type="PANTHER" id="PTHR48083">
    <property type="entry name" value="MEDIUM-CHAIN SPECIFIC ACYL-COA DEHYDROGENASE, MITOCHONDRIAL-RELATED"/>
    <property type="match status" value="1"/>
</dbReference>
<evidence type="ECO:0000313" key="10">
    <source>
        <dbReference type="Proteomes" id="UP000019146"/>
    </source>
</evidence>
<reference evidence="9 10" key="1">
    <citation type="journal article" date="2014" name="Genome Announc.">
        <title>Draft Genome Sequence of the Haloacid-Degrading Burkholderia caribensis Strain MBA4.</title>
        <authorList>
            <person name="Pan Y."/>
            <person name="Kong K.F."/>
            <person name="Tsang J.S."/>
        </authorList>
    </citation>
    <scope>NUCLEOTIDE SEQUENCE [LARGE SCALE GENOMIC DNA]</scope>
    <source>
        <strain evidence="9 10">MBA4</strain>
    </source>
</reference>
<evidence type="ECO:0000256" key="4">
    <source>
        <dbReference type="ARBA" id="ARBA00022827"/>
    </source>
</evidence>
<dbReference type="GO" id="GO:0070991">
    <property type="term" value="F:medium-chain fatty acyl-CoA dehydrogenase activity"/>
    <property type="evidence" value="ECO:0007669"/>
    <property type="project" value="UniProtKB-EC"/>
</dbReference>
<dbReference type="KEGG" id="bcai:K788_0007648"/>
<dbReference type="EC" id="1.3.8.7" evidence="9"/>
<protein>
    <submittedName>
        <fullName evidence="9">Acyl-CoA dehydrogenase, short-chain specific</fullName>
        <ecNumber evidence="9">1.3.8.7</ecNumber>
    </submittedName>
</protein>
<dbReference type="InterPro" id="IPR050741">
    <property type="entry name" value="Acyl-CoA_dehydrogenase"/>
</dbReference>
<accession>A0A0P0RGE1</accession>
<feature type="domain" description="Acyl-CoA dehydrogenase/oxidase N-terminal" evidence="8">
    <location>
        <begin position="4"/>
        <end position="85"/>
    </location>
</feature>
<evidence type="ECO:0000259" key="8">
    <source>
        <dbReference type="Pfam" id="PF02771"/>
    </source>
</evidence>
<dbReference type="EMBL" id="CP012747">
    <property type="protein sequence ID" value="ALL67610.1"/>
    <property type="molecule type" value="Genomic_DNA"/>
</dbReference>
<sequence>MSDSFRSRVRSFVDSKITPHVAEWEVNRSYPESLNQLAGKAGILSLGYTEDRLPDDPQNLAILVEELTLSGAQGIVMGLASHFVSLRAIESSAHPVAGRVIRQVLRGERSIALAMTEPQTGSDLTSIACRADAENRLTGTKAFICNGERADFVLVYAMAGDGPALLLVERQAAGIRYLHRECIGWRCLPLADIELNDTPSIPLIKGKGVNRLLQVSLQQERLNLAVMAVTSARLALQAAVDYCKVRHSGGERLIDKSVLRQRLSGHRAHLEVVKHYVEDAVRWQAKGALQAVDVAIAKRMASQCLEAIARDAVQLHGAHGCVEPALVERVYRDARLLGIGGGTDEIMLEIVGRSL</sequence>
<dbReference type="SUPFAM" id="SSF56645">
    <property type="entry name" value="Acyl-CoA dehydrogenase NM domain-like"/>
    <property type="match status" value="1"/>
</dbReference>
<name>A0A0P0RGE1_9BURK</name>
<dbReference type="PANTHER" id="PTHR48083:SF28">
    <property type="entry name" value="ACYL-COA DEHYDROGENASE FAMILY PROTEIN (AFU_ORTHOLOGUE AFUA_6G10880)-RELATED"/>
    <property type="match status" value="1"/>
</dbReference>
<evidence type="ECO:0000256" key="5">
    <source>
        <dbReference type="ARBA" id="ARBA00023002"/>
    </source>
</evidence>
<dbReference type="GO" id="GO:0033539">
    <property type="term" value="P:fatty acid beta-oxidation using acyl-CoA dehydrogenase"/>
    <property type="evidence" value="ECO:0007669"/>
    <property type="project" value="TreeGrafter"/>
</dbReference>
<dbReference type="Proteomes" id="UP000019146">
    <property type="component" value="Chromosome 2"/>
</dbReference>
<dbReference type="RefSeq" id="WP_036000004.1">
    <property type="nucleotide sequence ID" value="NZ_CP012747.1"/>
</dbReference>
<dbReference type="InterPro" id="IPR006091">
    <property type="entry name" value="Acyl-CoA_Oxase/DH_mid-dom"/>
</dbReference>
<dbReference type="Gene3D" id="1.20.140.10">
    <property type="entry name" value="Butyryl-CoA Dehydrogenase, subunit A, domain 3"/>
    <property type="match status" value="1"/>
</dbReference>
<keyword evidence="5 9" id="KW-0560">Oxidoreductase</keyword>
<comment type="similarity">
    <text evidence="2">Belongs to the acyl-CoA dehydrogenase family.</text>
</comment>
<dbReference type="GO" id="GO:0050660">
    <property type="term" value="F:flavin adenine dinucleotide binding"/>
    <property type="evidence" value="ECO:0007669"/>
    <property type="project" value="InterPro"/>
</dbReference>
<dbReference type="Pfam" id="PF02770">
    <property type="entry name" value="Acyl-CoA_dh_M"/>
    <property type="match status" value="1"/>
</dbReference>
<evidence type="ECO:0000259" key="6">
    <source>
        <dbReference type="Pfam" id="PF00441"/>
    </source>
</evidence>
<feature type="domain" description="Acyl-CoA oxidase/dehydrogenase middle" evidence="7">
    <location>
        <begin position="112"/>
        <end position="197"/>
    </location>
</feature>
<comment type="cofactor">
    <cofactor evidence="1">
        <name>FAD</name>
        <dbReference type="ChEBI" id="CHEBI:57692"/>
    </cofactor>
</comment>
<dbReference type="SUPFAM" id="SSF47203">
    <property type="entry name" value="Acyl-CoA dehydrogenase C-terminal domain-like"/>
    <property type="match status" value="1"/>
</dbReference>
<evidence type="ECO:0000313" key="9">
    <source>
        <dbReference type="EMBL" id="ALL67610.1"/>
    </source>
</evidence>
<evidence type="ECO:0000256" key="1">
    <source>
        <dbReference type="ARBA" id="ARBA00001974"/>
    </source>
</evidence>
<dbReference type="InterPro" id="IPR013786">
    <property type="entry name" value="AcylCoA_DH/ox_N"/>
</dbReference>
<dbReference type="Pfam" id="PF02771">
    <property type="entry name" value="Acyl-CoA_dh_N"/>
    <property type="match status" value="1"/>
</dbReference>
<dbReference type="InterPro" id="IPR036250">
    <property type="entry name" value="AcylCo_DH-like_C"/>
</dbReference>
<dbReference type="GeneID" id="69971415"/>
<evidence type="ECO:0000256" key="2">
    <source>
        <dbReference type="ARBA" id="ARBA00009347"/>
    </source>
</evidence>
<keyword evidence="4" id="KW-0274">FAD</keyword>
<gene>
    <name evidence="9" type="ORF">K788_0007648</name>
</gene>
<dbReference type="GO" id="GO:0005737">
    <property type="term" value="C:cytoplasm"/>
    <property type="evidence" value="ECO:0007669"/>
    <property type="project" value="TreeGrafter"/>
</dbReference>